<proteinExistence type="predicted"/>
<dbReference type="EMBL" id="AP025732">
    <property type="protein sequence ID" value="BDI17749.1"/>
    <property type="molecule type" value="Genomic_DNA"/>
</dbReference>
<organism evidence="1 2">
    <name type="scientific">Nostoc cf. commune SO-36</name>
    <dbReference type="NCBI Taxonomy" id="449208"/>
    <lineage>
        <taxon>Bacteria</taxon>
        <taxon>Bacillati</taxon>
        <taxon>Cyanobacteriota</taxon>
        <taxon>Cyanophyceae</taxon>
        <taxon>Nostocales</taxon>
        <taxon>Nostocaceae</taxon>
        <taxon>Nostoc</taxon>
    </lineage>
</organism>
<evidence type="ECO:0000313" key="1">
    <source>
        <dbReference type="EMBL" id="BDI17749.1"/>
    </source>
</evidence>
<accession>A0ABN6Q797</accession>
<evidence type="ECO:0000313" key="2">
    <source>
        <dbReference type="Proteomes" id="UP001055453"/>
    </source>
</evidence>
<sequence>MFDVQRSFNRLGSKPQHLDILIASKALNTDRDIVKNFSNNWKTKAFRRYRPCCHLLYCPSVAKKLTPFVLEMAGVF</sequence>
<name>A0ABN6Q797_NOSCO</name>
<keyword evidence="2" id="KW-1185">Reference proteome</keyword>
<gene>
    <name evidence="1" type="ORF">ANSO36C_35510</name>
</gene>
<reference evidence="1" key="1">
    <citation type="submission" date="2022-04" db="EMBL/GenBank/DDBJ databases">
        <title>Complete genome sequence of a cyanobacterium, Nostoc sp. SO-36, isolated in Antarctica.</title>
        <authorList>
            <person name="Kanesaki Y."/>
            <person name="Effendi D."/>
            <person name="Sakamoto T."/>
            <person name="Ohtani S."/>
            <person name="Awai K."/>
        </authorList>
    </citation>
    <scope>NUCLEOTIDE SEQUENCE</scope>
    <source>
        <strain evidence="1">SO-36</strain>
    </source>
</reference>
<dbReference type="Proteomes" id="UP001055453">
    <property type="component" value="Chromosome"/>
</dbReference>
<protein>
    <submittedName>
        <fullName evidence="1">Uncharacterized protein</fullName>
    </submittedName>
</protein>